<feature type="signal peptide" evidence="1">
    <location>
        <begin position="1"/>
        <end position="18"/>
    </location>
</feature>
<dbReference type="RefSeq" id="WP_080859718.1">
    <property type="nucleotide sequence ID" value="NZ_CP077405.1"/>
</dbReference>
<sequence length="111" mass="11972">MKAIPKAPSVISVLFAFSAPLFLSGCISTVTDLSASGGSRADGTVVMSTEYGEFDSIDINKEKALASATRRCQSWGYRTAQPFDAGFSKCSDFSGFSCTRYIYSISYQCIE</sequence>
<dbReference type="InterPro" id="IPR025731">
    <property type="entry name" value="YecR-like"/>
</dbReference>
<gene>
    <name evidence="2" type="ORF">BZK42_18505</name>
</gene>
<evidence type="ECO:0008006" key="4">
    <source>
        <dbReference type="Google" id="ProtNLM"/>
    </source>
</evidence>
<evidence type="ECO:0000313" key="2">
    <source>
        <dbReference type="EMBL" id="OQM40553.1"/>
    </source>
</evidence>
<protein>
    <recommendedName>
        <fullName evidence="4">YecR-like lipoprotein</fullName>
    </recommendedName>
</protein>
<accession>A0A1V8NVZ8</accession>
<dbReference type="Proteomes" id="UP000192573">
    <property type="component" value="Unassembled WGS sequence"/>
</dbReference>
<keyword evidence="1" id="KW-0732">Signal</keyword>
<feature type="chain" id="PRO_5012506268" description="YecR-like lipoprotein" evidence="1">
    <location>
        <begin position="19"/>
        <end position="111"/>
    </location>
</feature>
<organism evidence="2 3">
    <name type="scientific">Citrobacter braakii</name>
    <dbReference type="NCBI Taxonomy" id="57706"/>
    <lineage>
        <taxon>Bacteria</taxon>
        <taxon>Pseudomonadati</taxon>
        <taxon>Pseudomonadota</taxon>
        <taxon>Gammaproteobacteria</taxon>
        <taxon>Enterobacterales</taxon>
        <taxon>Enterobacteriaceae</taxon>
        <taxon>Citrobacter</taxon>
        <taxon>Citrobacter freundii complex</taxon>
    </lineage>
</organism>
<proteinExistence type="predicted"/>
<reference evidence="2 3" key="1">
    <citation type="submission" date="2017-03" db="EMBL/GenBank/DDBJ databases">
        <authorList>
            <person name="Afonso C.L."/>
            <person name="Miller P.J."/>
            <person name="Scott M.A."/>
            <person name="Spackman E."/>
            <person name="Goraichik I."/>
            <person name="Dimitrov K.M."/>
            <person name="Suarez D.L."/>
            <person name="Swayne D.E."/>
        </authorList>
    </citation>
    <scope>NUCLEOTIDE SEQUENCE [LARGE SCALE GENOMIC DNA]</scope>
    <source>
        <strain evidence="2 3">ATCC 51113</strain>
    </source>
</reference>
<name>A0A1V8NVZ8_CITBR</name>
<dbReference type="EMBL" id="NAEW01000009">
    <property type="protein sequence ID" value="OQM40553.1"/>
    <property type="molecule type" value="Genomic_DNA"/>
</dbReference>
<evidence type="ECO:0000256" key="1">
    <source>
        <dbReference type="SAM" id="SignalP"/>
    </source>
</evidence>
<comment type="caution">
    <text evidence="2">The sequence shown here is derived from an EMBL/GenBank/DDBJ whole genome shotgun (WGS) entry which is preliminary data.</text>
</comment>
<dbReference type="Pfam" id="PF13992">
    <property type="entry name" value="YecR"/>
    <property type="match status" value="1"/>
</dbReference>
<evidence type="ECO:0000313" key="3">
    <source>
        <dbReference type="Proteomes" id="UP000192573"/>
    </source>
</evidence>
<dbReference type="AlphaFoldDB" id="A0A1V8NVZ8"/>
<dbReference type="PROSITE" id="PS51257">
    <property type="entry name" value="PROKAR_LIPOPROTEIN"/>
    <property type="match status" value="1"/>
</dbReference>